<organism evidence="1">
    <name type="scientific">mine drainage metagenome</name>
    <dbReference type="NCBI Taxonomy" id="410659"/>
    <lineage>
        <taxon>unclassified sequences</taxon>
        <taxon>metagenomes</taxon>
        <taxon>ecological metagenomes</taxon>
    </lineage>
</organism>
<gene>
    <name evidence="1" type="ORF">CARN6_2095</name>
</gene>
<accession>E6QMZ2</accession>
<evidence type="ECO:0000313" key="1">
    <source>
        <dbReference type="EMBL" id="CBI08613.1"/>
    </source>
</evidence>
<sequence length="80" mass="8987">MGREVVHVDAPVAWASALVNRDWSGLSDDEKGRAREWLSAQEMGEPVSVGEPFIGRFDGLVTEMATYAFLVDREFQERKS</sequence>
<comment type="caution">
    <text evidence="1">The sequence shown here is derived from an EMBL/GenBank/DDBJ whole genome shotgun (WGS) entry which is preliminary data.</text>
</comment>
<reference evidence="1" key="1">
    <citation type="submission" date="2009-10" db="EMBL/GenBank/DDBJ databases">
        <title>Diversity of trophic interactions inside an arsenic-rich microbial ecosystem.</title>
        <authorList>
            <person name="Bertin P.N."/>
            <person name="Heinrich-Salmeron A."/>
            <person name="Pelletier E."/>
            <person name="Goulhen-Chollet F."/>
            <person name="Arsene-Ploetze F."/>
            <person name="Gallien S."/>
            <person name="Calteau A."/>
            <person name="Vallenet D."/>
            <person name="Casiot C."/>
            <person name="Chane-Woon-Ming B."/>
            <person name="Giloteaux L."/>
            <person name="Barakat M."/>
            <person name="Bonnefoy V."/>
            <person name="Bruneel O."/>
            <person name="Chandler M."/>
            <person name="Cleiss J."/>
            <person name="Duran R."/>
            <person name="Elbaz-Poulichet F."/>
            <person name="Fonknechten N."/>
            <person name="Lauga B."/>
            <person name="Mornico D."/>
            <person name="Ortet P."/>
            <person name="Schaeffer C."/>
            <person name="Siguier P."/>
            <person name="Alexander Thil Smith A."/>
            <person name="Van Dorsselaer A."/>
            <person name="Weissenbach J."/>
            <person name="Medigue C."/>
            <person name="Le Paslier D."/>
        </authorList>
    </citation>
    <scope>NUCLEOTIDE SEQUENCE</scope>
</reference>
<proteinExistence type="predicted"/>
<dbReference type="EMBL" id="CABQ01000241">
    <property type="protein sequence ID" value="CBI08613.1"/>
    <property type="molecule type" value="Genomic_DNA"/>
</dbReference>
<name>E6QMZ2_9ZZZZ</name>
<dbReference type="AlphaFoldDB" id="E6QMZ2"/>
<protein>
    <submittedName>
        <fullName evidence="1">Uncharacterized protein</fullName>
    </submittedName>
</protein>